<evidence type="ECO:0000256" key="1">
    <source>
        <dbReference type="SAM" id="SignalP"/>
    </source>
</evidence>
<dbReference type="InterPro" id="IPR010321">
    <property type="entry name" value="DUF922"/>
</dbReference>
<keyword evidence="1" id="KW-0732">Signal</keyword>
<dbReference type="AlphaFoldDB" id="A0A1M6GIE2"/>
<feature type="chain" id="PRO_5009917771" description="DUF922 domain-containing protein" evidence="1">
    <location>
        <begin position="19"/>
        <end position="184"/>
    </location>
</feature>
<proteinExistence type="predicted"/>
<dbReference type="OrthoDB" id="5431540at2"/>
<feature type="signal peptide" evidence="1">
    <location>
        <begin position="1"/>
        <end position="18"/>
    </location>
</feature>
<dbReference type="RefSeq" id="WP_019388338.1">
    <property type="nucleotide sequence ID" value="NZ_ALIH01000012.1"/>
</dbReference>
<dbReference type="STRING" id="1178825.SAMN05216261_2782"/>
<protein>
    <recommendedName>
        <fullName evidence="4">DUF922 domain-containing protein</fullName>
    </recommendedName>
</protein>
<evidence type="ECO:0000313" key="2">
    <source>
        <dbReference type="EMBL" id="SHJ09693.1"/>
    </source>
</evidence>
<name>A0A1M6GIE2_9FLAO</name>
<keyword evidence="3" id="KW-1185">Reference proteome</keyword>
<dbReference type="eggNOG" id="COG5661">
    <property type="taxonomic scope" value="Bacteria"/>
</dbReference>
<accession>A0A1M6GIE2</accession>
<organism evidence="2 3">
    <name type="scientific">Algibacter luteus</name>
    <dbReference type="NCBI Taxonomy" id="1178825"/>
    <lineage>
        <taxon>Bacteria</taxon>
        <taxon>Pseudomonadati</taxon>
        <taxon>Bacteroidota</taxon>
        <taxon>Flavobacteriia</taxon>
        <taxon>Flavobacteriales</taxon>
        <taxon>Flavobacteriaceae</taxon>
        <taxon>Algibacter</taxon>
    </lineage>
</organism>
<evidence type="ECO:0008006" key="4">
    <source>
        <dbReference type="Google" id="ProtNLM"/>
    </source>
</evidence>
<evidence type="ECO:0000313" key="3">
    <source>
        <dbReference type="Proteomes" id="UP000184396"/>
    </source>
</evidence>
<gene>
    <name evidence="2" type="ORF">SAMN05216261_2782</name>
</gene>
<reference evidence="2 3" key="1">
    <citation type="submission" date="2016-11" db="EMBL/GenBank/DDBJ databases">
        <authorList>
            <person name="Jaros S."/>
            <person name="Januszkiewicz K."/>
            <person name="Wedrychowicz H."/>
        </authorList>
    </citation>
    <scope>NUCLEOTIDE SEQUENCE [LARGE SCALE GENOMIC DNA]</scope>
    <source>
        <strain evidence="2 3">CGMCC 1.12213</strain>
    </source>
</reference>
<dbReference type="Proteomes" id="UP000184396">
    <property type="component" value="Unassembled WGS sequence"/>
</dbReference>
<sequence>MALLNLKFLFLFFFSVLTQENEPVISWNPSNKITWSDFKGKPIVNSDAVATTASGITFGFSITQKSNNDVVAFTTEVNAHFYPKQSWYKVERADAHILDHERLHFDITELYARKFRYRIGLLKVSNSIKKQLQKMHNDINSELAEMQDKYDSETDFSRNFTSQALWKAYIDAELKKYDKYLYVN</sequence>
<dbReference type="EMBL" id="FQYK01000008">
    <property type="protein sequence ID" value="SHJ09693.1"/>
    <property type="molecule type" value="Genomic_DNA"/>
</dbReference>
<dbReference type="Pfam" id="PF06037">
    <property type="entry name" value="DUF922"/>
    <property type="match status" value="1"/>
</dbReference>